<keyword evidence="3" id="KW-1185">Reference proteome</keyword>
<accession>A0A4E0PXK0</accession>
<dbReference type="EMBL" id="PGGK01000005">
    <property type="protein sequence ID" value="TGC09443.1"/>
    <property type="molecule type" value="Genomic_DNA"/>
</dbReference>
<dbReference type="AlphaFoldDB" id="A0A4E0PXK0"/>
<reference evidence="2 3" key="1">
    <citation type="submission" date="2017-11" db="EMBL/GenBank/DDBJ databases">
        <title>Isolation and Characterization of Methanogenic Archaea from Saline Meromictic Lake at Siberia.</title>
        <authorList>
            <person name="Shen Y."/>
            <person name="Huang H.-H."/>
            <person name="Lai M.-C."/>
            <person name="Chen S.-C."/>
        </authorList>
    </citation>
    <scope>NUCLEOTIDE SEQUENCE [LARGE SCALE GENOMIC DNA]</scope>
    <source>
        <strain evidence="2 3">SY-01</strain>
    </source>
</reference>
<sequence length="233" mass="26914">MNNLSDSALEQLSKIIGNRYTGTDITSFFHKIGYVNIRHDGTTKWRFVNEHLKQIQTKNGYFEILKAIEQLCSPEEFFQNRDELSVVLGEVNEVLSYYQLRVNKDGKMVHNSHIEPVLKSKITEDASIFNSRNYHPEIRKHAFKLFNDGLYFHAVFECCKSFDKCVSEKAEMDKHGAALMGAALSPNGCLKLNKQETETQRNEQEGLMHLCTGLMKAIRNPQGHEPELYWKMH</sequence>
<dbReference type="Pfam" id="PF09509">
    <property type="entry name" value="Hypoth_Ymh"/>
    <property type="match status" value="1"/>
</dbReference>
<evidence type="ECO:0000313" key="2">
    <source>
        <dbReference type="EMBL" id="TGC09443.1"/>
    </source>
</evidence>
<proteinExistence type="predicted"/>
<dbReference type="Proteomes" id="UP000297295">
    <property type="component" value="Unassembled WGS sequence"/>
</dbReference>
<feature type="domain" description="Conserved hypothetical protein CHP02391" evidence="1">
    <location>
        <begin position="133"/>
        <end position="230"/>
    </location>
</feature>
<gene>
    <name evidence="2" type="ORF">CUN85_06335</name>
</gene>
<comment type="caution">
    <text evidence="2">The sequence shown here is derived from an EMBL/GenBank/DDBJ whole genome shotgun (WGS) entry which is preliminary data.</text>
</comment>
<protein>
    <submittedName>
        <fullName evidence="2">TIGR02391 family protein</fullName>
    </submittedName>
</protein>
<evidence type="ECO:0000313" key="3">
    <source>
        <dbReference type="Proteomes" id="UP000297295"/>
    </source>
</evidence>
<dbReference type="NCBIfam" id="TIGR02391">
    <property type="entry name" value="hypoth_ymh"/>
    <property type="match status" value="1"/>
</dbReference>
<evidence type="ECO:0000259" key="1">
    <source>
        <dbReference type="Pfam" id="PF09509"/>
    </source>
</evidence>
<dbReference type="InterPro" id="IPR012654">
    <property type="entry name" value="CHP02391"/>
</dbReference>
<name>A0A4E0PXK0_9EURY</name>
<organism evidence="2 3">
    <name type="scientific">Methanolobus halotolerans</name>
    <dbReference type="NCBI Taxonomy" id="2052935"/>
    <lineage>
        <taxon>Archaea</taxon>
        <taxon>Methanobacteriati</taxon>
        <taxon>Methanobacteriota</taxon>
        <taxon>Stenosarchaea group</taxon>
        <taxon>Methanomicrobia</taxon>
        <taxon>Methanosarcinales</taxon>
        <taxon>Methanosarcinaceae</taxon>
        <taxon>Methanolobus</taxon>
    </lineage>
</organism>